<evidence type="ECO:0000313" key="2">
    <source>
        <dbReference type="EMBL" id="ELZ91466.1"/>
    </source>
</evidence>
<evidence type="ECO:0000256" key="1">
    <source>
        <dbReference type="SAM" id="Phobius"/>
    </source>
</evidence>
<comment type="caution">
    <text evidence="2">The sequence shown here is derived from an EMBL/GenBank/DDBJ whole genome shotgun (WGS) entry which is preliminary data.</text>
</comment>
<feature type="transmembrane region" description="Helical" evidence="1">
    <location>
        <begin position="27"/>
        <end position="47"/>
    </location>
</feature>
<keyword evidence="3" id="KW-1185">Reference proteome</keyword>
<keyword evidence="1" id="KW-0812">Transmembrane</keyword>
<accession>M0I3Y7</accession>
<name>M0I3Y7_9EURY</name>
<dbReference type="STRING" id="662479.C440_14169"/>
<feature type="transmembrane region" description="Helical" evidence="1">
    <location>
        <begin position="53"/>
        <end position="71"/>
    </location>
</feature>
<keyword evidence="1" id="KW-0472">Membrane</keyword>
<proteinExistence type="predicted"/>
<dbReference type="PATRIC" id="fig|662479.7.peg.2869"/>
<protein>
    <submittedName>
        <fullName evidence="2">Uncharacterized protein</fullName>
    </submittedName>
</protein>
<dbReference type="EMBL" id="AOLN01000018">
    <property type="protein sequence ID" value="ELZ91466.1"/>
    <property type="molecule type" value="Genomic_DNA"/>
</dbReference>
<keyword evidence="1" id="KW-1133">Transmembrane helix</keyword>
<dbReference type="Proteomes" id="UP000011550">
    <property type="component" value="Unassembled WGS sequence"/>
</dbReference>
<evidence type="ECO:0000313" key="3">
    <source>
        <dbReference type="Proteomes" id="UP000011550"/>
    </source>
</evidence>
<organism evidence="2 3">
    <name type="scientific">Haloferax mucosum ATCC BAA-1512</name>
    <dbReference type="NCBI Taxonomy" id="662479"/>
    <lineage>
        <taxon>Archaea</taxon>
        <taxon>Methanobacteriati</taxon>
        <taxon>Methanobacteriota</taxon>
        <taxon>Stenosarchaea group</taxon>
        <taxon>Halobacteria</taxon>
        <taxon>Halobacteriales</taxon>
        <taxon>Haloferacaceae</taxon>
        <taxon>Haloferax</taxon>
    </lineage>
</organism>
<reference evidence="2 3" key="1">
    <citation type="journal article" date="2014" name="PLoS Genet.">
        <title>Phylogenetically driven sequencing of extremely halophilic archaea reveals strategies for static and dynamic osmo-response.</title>
        <authorList>
            <person name="Becker E.A."/>
            <person name="Seitzer P.M."/>
            <person name="Tritt A."/>
            <person name="Larsen D."/>
            <person name="Krusor M."/>
            <person name="Yao A.I."/>
            <person name="Wu D."/>
            <person name="Madern D."/>
            <person name="Eisen J.A."/>
            <person name="Darling A.E."/>
            <person name="Facciotti M.T."/>
        </authorList>
    </citation>
    <scope>NUCLEOTIDE SEQUENCE [LARGE SCALE GENOMIC DNA]</scope>
    <source>
        <strain evidence="2 3">ATCC BAA-1512</strain>
    </source>
</reference>
<sequence>MLPQQFETESHKYRNDRRRSMTVDVRLAGVGTILLLVSSGLLTQTAIDGRLSLVLAAIATLGAFATVLRVSSPTA</sequence>
<gene>
    <name evidence="2" type="ORF">C440_14169</name>
</gene>
<dbReference type="AlphaFoldDB" id="M0I3Y7"/>